<evidence type="ECO:0000256" key="1">
    <source>
        <dbReference type="SAM" id="Coils"/>
    </source>
</evidence>
<dbReference type="Gene3D" id="1.25.10.10">
    <property type="entry name" value="Leucine-rich Repeat Variant"/>
    <property type="match status" value="2"/>
</dbReference>
<accession>A0A5J4UFG7</accession>
<evidence type="ECO:0000313" key="3">
    <source>
        <dbReference type="Proteomes" id="UP000324800"/>
    </source>
</evidence>
<reference evidence="2 3" key="1">
    <citation type="submission" date="2019-03" db="EMBL/GenBank/DDBJ databases">
        <title>Single cell metagenomics reveals metabolic interactions within the superorganism composed of flagellate Streblomastix strix and complex community of Bacteroidetes bacteria on its surface.</title>
        <authorList>
            <person name="Treitli S.C."/>
            <person name="Kolisko M."/>
            <person name="Husnik F."/>
            <person name="Keeling P."/>
            <person name="Hampl V."/>
        </authorList>
    </citation>
    <scope>NUCLEOTIDE SEQUENCE [LARGE SCALE GENOMIC DNA]</scope>
    <source>
        <strain evidence="2">ST1C</strain>
    </source>
</reference>
<protein>
    <submittedName>
        <fullName evidence="2">Uncharacterized protein</fullName>
    </submittedName>
</protein>
<organism evidence="2 3">
    <name type="scientific">Streblomastix strix</name>
    <dbReference type="NCBI Taxonomy" id="222440"/>
    <lineage>
        <taxon>Eukaryota</taxon>
        <taxon>Metamonada</taxon>
        <taxon>Preaxostyla</taxon>
        <taxon>Oxymonadida</taxon>
        <taxon>Streblomastigidae</taxon>
        <taxon>Streblomastix</taxon>
    </lineage>
</organism>
<dbReference type="InterPro" id="IPR016024">
    <property type="entry name" value="ARM-type_fold"/>
</dbReference>
<gene>
    <name evidence="2" type="ORF">EZS28_035085</name>
</gene>
<proteinExistence type="predicted"/>
<dbReference type="SUPFAM" id="SSF48371">
    <property type="entry name" value="ARM repeat"/>
    <property type="match status" value="1"/>
</dbReference>
<comment type="caution">
    <text evidence="2">The sequence shown here is derived from an EMBL/GenBank/DDBJ whole genome shotgun (WGS) entry which is preliminary data.</text>
</comment>
<sequence length="480" mass="54760">MIEQTSESIRLISPSNSHDEKANLSEVPLLVNGLLSDDPLLRVHSTERLVSIAFVDEEHGSASSELYFGPLIIMLKSSNEEKSQAAFDALNKIIKKSVLLQESFLRCGFLEISRYNLIDENAPEHVHSNTLSIIAELITNGVNPNEMAQLIPILTQLSSEKDQKKKKISMKAKMIETLLASQGVTCPLSSDEIQELKRQNEEQQRIIQDKERIIQDKERENEQLRREINNLVPEMINFKIPMSVLIKIGEDFKIPLEGTEDQKRNILETQEKDAQLIIRTYKGIQDDIGRRRVIQAGIIEGFLYIFERRELKTITRTILYAFYQLTTPASDEINLLIFQKNPFPGLLRLFDHRDIDVLVDAIVTINNILIAGVHTTPMNQPHPHFESFNTLGGVEKIFSLFRRNVSKFSKDSAAFCIGYLFQAKEIVDADMRREIIAHLKMLTNDPDYLFHNGAKLVLINLAQNKVNRAEIESDGFVIPQ</sequence>
<dbReference type="AlphaFoldDB" id="A0A5J4UFG7"/>
<dbReference type="InterPro" id="IPR011989">
    <property type="entry name" value="ARM-like"/>
</dbReference>
<dbReference type="Proteomes" id="UP000324800">
    <property type="component" value="Unassembled WGS sequence"/>
</dbReference>
<keyword evidence="1" id="KW-0175">Coiled coil</keyword>
<feature type="coiled-coil region" evidence="1">
    <location>
        <begin position="193"/>
        <end position="234"/>
    </location>
</feature>
<name>A0A5J4UFG7_9EUKA</name>
<evidence type="ECO:0000313" key="2">
    <source>
        <dbReference type="EMBL" id="KAA6369388.1"/>
    </source>
</evidence>
<dbReference type="EMBL" id="SNRW01016417">
    <property type="protein sequence ID" value="KAA6369388.1"/>
    <property type="molecule type" value="Genomic_DNA"/>
</dbReference>